<dbReference type="SUPFAM" id="SSF51445">
    <property type="entry name" value="(Trans)glycosidases"/>
    <property type="match status" value="1"/>
</dbReference>
<evidence type="ECO:0000256" key="5">
    <source>
        <dbReference type="ARBA" id="ARBA00023295"/>
    </source>
</evidence>
<evidence type="ECO:0000256" key="2">
    <source>
        <dbReference type="ARBA" id="ARBA00022729"/>
    </source>
</evidence>
<evidence type="ECO:0000256" key="6">
    <source>
        <dbReference type="ARBA" id="ARBA00023326"/>
    </source>
</evidence>
<keyword evidence="4" id="KW-0325">Glycoprotein</keyword>
<dbReference type="InterPro" id="IPR048395">
    <property type="entry name" value="Glyco_hydro_31_C"/>
</dbReference>
<accession>A0A2P5WBV0</accession>
<sequence>MFSPASLLSLSSLYVLLVLLSCFYGGVSSVPTKVGKGYRLISAEETSDGGFLGHLQVKQKNSIYGPDIPLLQLYVKHETGDRLRVHITDAEKQRWEVPYNLIPREQPPALKQTIGRSRKNLLTVSELAGSELIFSFTSDPFSFAVKRKSNGQTLFNSSSGGSDSFGEMVFKDQYLEISTQLPKDASLYGLGENTQPHGIKLYPNDPYTLYTTDVSAINLNTDLYGSHPVYMDLRNVGGEPFAHAVLLLNSNGMDVFYKGKSLTYKIIGGVFDFYFFSGPTPLDVVDQYTSFIGRPAPMPYWSLGFHQCRWGYHNLSVVEDVVENYRKAQIPLDVIWNDDDHMDGHKDFTLNPVNYPRSKLLAFLDKIHNRGMKYIVIIDPGIGVNSSYGVYQRGIANDVFIKYDGEPYLAQVWPGAVNFPDFLNPKTVAWWGDEIKRFHELVPVDGLWIDMNEASNFCSGKCTIPKGKQCPSGTGPGWICCLDCKNITKTRWDDPPYKINASGLQVPVGFKTIATSAVHYNGVLEYDAHSLYGFSQAIATHKALQGLEGKRPFILSRSTYVGSGKYAAHWTGDNKGTWEDLKYSITTVLNFGIFGVPMVGADICGFYPAPTEELCNRWIEVGAFYPFSRDHANYYSPRQELYQWKTVTKSAQNALGMRYKLLPYLYTLNYLAHTSGAPIARPLFFSFPAYKECYGLSTQFLLGSSLMVSPVLEQGKTSVKALFPPGSWYSLFDMTQTIVSKGQYFMLDAPLHVVNVHLYQNTILPMQQGGMISKEARMTPFTLIVTFPAGASEAQAKGNLYLDNDELPEMKLGNGYSTYVDLYATLKQGSVKIWSEVQEGKFALEKGWKIEKITVLGLSGSVDTSGLEINGSPVANGAINGSPVANGASNIELSSMKQMHLQDVEDGDVEDGVGKKKSLMVELSGLNLYVGKNFDMSMKMGVQAMNFNCNSHPSPCQKKKGSNLDCVGMETLSGSVDTSGLEINGSPVANGASNIELSSMEQMHLQDVEDGVDKKKSLMVELSGLNFYVGWNFDMSMKMGVQG</sequence>
<evidence type="ECO:0000313" key="15">
    <source>
        <dbReference type="Proteomes" id="UP000239757"/>
    </source>
</evidence>
<gene>
    <name evidence="14" type="ORF">GOBAR_AA32141</name>
</gene>
<feature type="domain" description="Glycosyl hydrolase family 31 C-terminal" evidence="13">
    <location>
        <begin position="676"/>
        <end position="764"/>
    </location>
</feature>
<dbReference type="Gene3D" id="3.20.20.80">
    <property type="entry name" value="Glycosidases"/>
    <property type="match status" value="1"/>
</dbReference>
<dbReference type="InterPro" id="IPR017853">
    <property type="entry name" value="GH"/>
</dbReference>
<dbReference type="GO" id="GO:0090599">
    <property type="term" value="F:alpha-glucosidase activity"/>
    <property type="evidence" value="ECO:0007669"/>
    <property type="project" value="UniProtKB-ARBA"/>
</dbReference>
<dbReference type="FunFam" id="3.20.20.80:FF:000016">
    <property type="entry name" value="Maltase-glucoamylase, intestinal"/>
    <property type="match status" value="1"/>
</dbReference>
<dbReference type="InterPro" id="IPR013780">
    <property type="entry name" value="Glyco_hydro_b"/>
</dbReference>
<dbReference type="GO" id="GO:0030246">
    <property type="term" value="F:carbohydrate binding"/>
    <property type="evidence" value="ECO:0007669"/>
    <property type="project" value="InterPro"/>
</dbReference>
<evidence type="ECO:0000256" key="7">
    <source>
        <dbReference type="ARBA" id="ARBA00052064"/>
    </source>
</evidence>
<feature type="domain" description="Glycoside hydrolase family 31 N-terminal" evidence="12">
    <location>
        <begin position="83"/>
        <end position="251"/>
    </location>
</feature>
<evidence type="ECO:0000259" key="11">
    <source>
        <dbReference type="Pfam" id="PF01055"/>
    </source>
</evidence>
<dbReference type="OrthoDB" id="5839090at2759"/>
<feature type="signal peptide" evidence="10">
    <location>
        <begin position="1"/>
        <end position="29"/>
    </location>
</feature>
<dbReference type="GO" id="GO:0000272">
    <property type="term" value="P:polysaccharide catabolic process"/>
    <property type="evidence" value="ECO:0007669"/>
    <property type="project" value="UniProtKB-KW"/>
</dbReference>
<feature type="chain" id="PRO_5015111615" description="alpha-D-xyloside xylohydrolase" evidence="10">
    <location>
        <begin position="30"/>
        <end position="1043"/>
    </location>
</feature>
<evidence type="ECO:0000256" key="4">
    <source>
        <dbReference type="ARBA" id="ARBA00023180"/>
    </source>
</evidence>
<dbReference type="InterPro" id="IPR030458">
    <property type="entry name" value="Glyco_hydro_31_AS"/>
</dbReference>
<evidence type="ECO:0000256" key="10">
    <source>
        <dbReference type="SAM" id="SignalP"/>
    </source>
</evidence>
<dbReference type="Pfam" id="PF21365">
    <property type="entry name" value="Glyco_hydro_31_3rd"/>
    <property type="match status" value="1"/>
</dbReference>
<evidence type="ECO:0000313" key="14">
    <source>
        <dbReference type="EMBL" id="PPR88547.1"/>
    </source>
</evidence>
<evidence type="ECO:0000256" key="3">
    <source>
        <dbReference type="ARBA" id="ARBA00022801"/>
    </source>
</evidence>
<evidence type="ECO:0000256" key="9">
    <source>
        <dbReference type="RuleBase" id="RU361185"/>
    </source>
</evidence>
<keyword evidence="5 9" id="KW-0326">Glycosidase</keyword>
<dbReference type="Proteomes" id="UP000239757">
    <property type="component" value="Unassembled WGS sequence"/>
</dbReference>
<comment type="similarity">
    <text evidence="1 9">Belongs to the glycosyl hydrolase 31 family.</text>
</comment>
<dbReference type="Gene3D" id="2.60.40.1760">
    <property type="entry name" value="glycosyl hydrolase (family 31)"/>
    <property type="match status" value="1"/>
</dbReference>
<dbReference type="EMBL" id="KZ668239">
    <property type="protein sequence ID" value="PPR88547.1"/>
    <property type="molecule type" value="Genomic_DNA"/>
</dbReference>
<dbReference type="PANTHER" id="PTHR22762">
    <property type="entry name" value="ALPHA-GLUCOSIDASE"/>
    <property type="match status" value="1"/>
</dbReference>
<keyword evidence="2 10" id="KW-0732">Signal</keyword>
<dbReference type="CDD" id="cd14752">
    <property type="entry name" value="GH31_N"/>
    <property type="match status" value="1"/>
</dbReference>
<dbReference type="EC" id="3.2.1.177" evidence="8"/>
<dbReference type="GO" id="GO:0061634">
    <property type="term" value="F:alpha-D-xyloside xylohydrolase"/>
    <property type="evidence" value="ECO:0007669"/>
    <property type="project" value="UniProtKB-EC"/>
</dbReference>
<dbReference type="SUPFAM" id="SSF74650">
    <property type="entry name" value="Galactose mutarotase-like"/>
    <property type="match status" value="1"/>
</dbReference>
<dbReference type="AlphaFoldDB" id="A0A2P5WBV0"/>
<evidence type="ECO:0000259" key="13">
    <source>
        <dbReference type="Pfam" id="PF21365"/>
    </source>
</evidence>
<organism evidence="14 15">
    <name type="scientific">Gossypium barbadense</name>
    <name type="common">Sea Island cotton</name>
    <name type="synonym">Hibiscus barbadensis</name>
    <dbReference type="NCBI Taxonomy" id="3634"/>
    <lineage>
        <taxon>Eukaryota</taxon>
        <taxon>Viridiplantae</taxon>
        <taxon>Streptophyta</taxon>
        <taxon>Embryophyta</taxon>
        <taxon>Tracheophyta</taxon>
        <taxon>Spermatophyta</taxon>
        <taxon>Magnoliopsida</taxon>
        <taxon>eudicotyledons</taxon>
        <taxon>Gunneridae</taxon>
        <taxon>Pentapetalae</taxon>
        <taxon>rosids</taxon>
        <taxon>malvids</taxon>
        <taxon>Malvales</taxon>
        <taxon>Malvaceae</taxon>
        <taxon>Malvoideae</taxon>
        <taxon>Gossypium</taxon>
    </lineage>
</organism>
<dbReference type="FunFam" id="2.60.40.1760:FF:000006">
    <property type="entry name" value="Alpha-glucosidase 1"/>
    <property type="match status" value="1"/>
</dbReference>
<keyword evidence="6" id="KW-0119">Carbohydrate metabolism</keyword>
<dbReference type="InterPro" id="IPR011013">
    <property type="entry name" value="Gal_mutarotase_sf_dom"/>
</dbReference>
<dbReference type="PROSITE" id="PS00129">
    <property type="entry name" value="GLYCOSYL_HYDROL_F31_1"/>
    <property type="match status" value="1"/>
</dbReference>
<comment type="catalytic activity">
    <reaction evidence="7">
        <text>Hydrolysis of terminal, non-reducing alpha-D-xylose residues with release of alpha-D-xylose.</text>
        <dbReference type="EC" id="3.2.1.177"/>
    </reaction>
</comment>
<name>A0A2P5WBV0_GOSBA</name>
<dbReference type="InterPro" id="IPR025887">
    <property type="entry name" value="Glyco_hydro_31_N_dom"/>
</dbReference>
<protein>
    <recommendedName>
        <fullName evidence="8">alpha-D-xyloside xylohydrolase</fullName>
        <ecNumber evidence="8">3.2.1.177</ecNumber>
    </recommendedName>
</protein>
<dbReference type="CDD" id="cd06602">
    <property type="entry name" value="GH31_MGAM_SI_GAA"/>
    <property type="match status" value="1"/>
</dbReference>
<dbReference type="InterPro" id="IPR000322">
    <property type="entry name" value="Glyco_hydro_31_TIM"/>
</dbReference>
<reference evidence="14 15" key="1">
    <citation type="submission" date="2015-01" db="EMBL/GenBank/DDBJ databases">
        <title>Genome of allotetraploid Gossypium barbadense reveals genomic plasticity and fiber elongation in cotton evolution.</title>
        <authorList>
            <person name="Chen X."/>
            <person name="Liu X."/>
            <person name="Zhao B."/>
            <person name="Zheng H."/>
            <person name="Hu Y."/>
            <person name="Lu G."/>
            <person name="Yang C."/>
            <person name="Chen J."/>
            <person name="Shan C."/>
            <person name="Zhang L."/>
            <person name="Zhou Y."/>
            <person name="Wang L."/>
            <person name="Guo W."/>
            <person name="Bai Y."/>
            <person name="Ruan J."/>
            <person name="Shangguan X."/>
            <person name="Mao Y."/>
            <person name="Jiang J."/>
            <person name="Zhu Y."/>
            <person name="Lei J."/>
            <person name="Kang H."/>
            <person name="Chen S."/>
            <person name="He X."/>
            <person name="Wang R."/>
            <person name="Wang Y."/>
            <person name="Chen J."/>
            <person name="Wang L."/>
            <person name="Yu S."/>
            <person name="Wang B."/>
            <person name="Wei J."/>
            <person name="Song S."/>
            <person name="Lu X."/>
            <person name="Gao Z."/>
            <person name="Gu W."/>
            <person name="Deng X."/>
            <person name="Ma D."/>
            <person name="Wang S."/>
            <person name="Liang W."/>
            <person name="Fang L."/>
            <person name="Cai C."/>
            <person name="Zhu X."/>
            <person name="Zhou B."/>
            <person name="Zhang Y."/>
            <person name="Chen Z."/>
            <person name="Xu S."/>
            <person name="Zhu R."/>
            <person name="Wang S."/>
            <person name="Zhang T."/>
            <person name="Zhao G."/>
        </authorList>
    </citation>
    <scope>NUCLEOTIDE SEQUENCE [LARGE SCALE GENOMIC DNA]</scope>
    <source>
        <strain evidence="15">cv. Xinhai21</strain>
        <tissue evidence="14">Leaf</tissue>
    </source>
</reference>
<dbReference type="Gene3D" id="2.60.40.1180">
    <property type="entry name" value="Golgi alpha-mannosidase II"/>
    <property type="match status" value="2"/>
</dbReference>
<keyword evidence="3 9" id="KW-0378">Hydrolase</keyword>
<proteinExistence type="inferred from homology"/>
<dbReference type="PANTHER" id="PTHR22762:SF127">
    <property type="entry name" value="ALPHA-XYLOSIDASE 1-RELATED"/>
    <property type="match status" value="1"/>
</dbReference>
<dbReference type="SUPFAM" id="SSF51011">
    <property type="entry name" value="Glycosyl hydrolase domain"/>
    <property type="match status" value="1"/>
</dbReference>
<dbReference type="FunFam" id="2.60.40.1180:FF:000044">
    <property type="entry name" value="Alpha-glucosidase 1"/>
    <property type="match status" value="1"/>
</dbReference>
<evidence type="ECO:0000256" key="1">
    <source>
        <dbReference type="ARBA" id="ARBA00007806"/>
    </source>
</evidence>
<dbReference type="Pfam" id="PF13802">
    <property type="entry name" value="Gal_mutarotas_2"/>
    <property type="match status" value="1"/>
</dbReference>
<feature type="domain" description="Glycoside hydrolase family 31 TIM barrel" evidence="11">
    <location>
        <begin position="295"/>
        <end position="668"/>
    </location>
</feature>
<evidence type="ECO:0000259" key="12">
    <source>
        <dbReference type="Pfam" id="PF13802"/>
    </source>
</evidence>
<dbReference type="PROSITE" id="PS00707">
    <property type="entry name" value="GLYCOSYL_HYDROL_F31_2"/>
    <property type="match status" value="1"/>
</dbReference>
<dbReference type="InterPro" id="IPR030459">
    <property type="entry name" value="Glyco_hydro_31_CS"/>
</dbReference>
<keyword evidence="6" id="KW-0624">Polysaccharide degradation</keyword>
<evidence type="ECO:0000256" key="8">
    <source>
        <dbReference type="ARBA" id="ARBA00066962"/>
    </source>
</evidence>
<dbReference type="Pfam" id="PF01055">
    <property type="entry name" value="Glyco_hydro_31_2nd"/>
    <property type="match status" value="1"/>
</dbReference>